<proteinExistence type="predicted"/>
<dbReference type="EMBL" id="ANHZ02000003">
    <property type="protein sequence ID" value="EME37580.1"/>
    <property type="molecule type" value="Genomic_DNA"/>
</dbReference>
<gene>
    <name evidence="1" type="ORF">C884_01631</name>
</gene>
<reference evidence="1 2" key="1">
    <citation type="journal article" date="2014" name="Genome Announc.">
        <title>Draft Genome Sequence of Kocuria palustris PEL.</title>
        <authorList>
            <person name="Sharma G."/>
            <person name="Khatri I."/>
            <person name="Subramanian S."/>
        </authorList>
    </citation>
    <scope>NUCLEOTIDE SEQUENCE [LARGE SCALE GENOMIC DNA]</scope>
    <source>
        <strain evidence="1 2">PEL</strain>
    </source>
</reference>
<comment type="caution">
    <text evidence="1">The sequence shown here is derived from an EMBL/GenBank/DDBJ whole genome shotgun (WGS) entry which is preliminary data.</text>
</comment>
<dbReference type="SUPFAM" id="SSF54637">
    <property type="entry name" value="Thioesterase/thiol ester dehydrase-isomerase"/>
    <property type="match status" value="1"/>
</dbReference>
<sequence>MSEHTSAAPEIAEDGPGVVVQIPMRWGDMDAYGHINNVEIVRMLEEARIEAFGVPVGTGNQARPARVQLFDALPEGTQALVVEHRVRYVRPLEYSNIPAPTRVRIVKAAGAALILGIEIADPRTGEWCIRAHTQLAFFDPQSQTVLRLQPAQRELLAPYTGDPLFS</sequence>
<dbReference type="Proteomes" id="UP000009877">
    <property type="component" value="Unassembled WGS sequence"/>
</dbReference>
<dbReference type="STRING" id="71999.KPaMU14_01105"/>
<protein>
    <recommendedName>
        <fullName evidence="3">4-hydroxybenzoyl-CoA thioesterase</fullName>
    </recommendedName>
</protein>
<organism evidence="1 2">
    <name type="scientific">Kocuria palustris PEL</name>
    <dbReference type="NCBI Taxonomy" id="1236550"/>
    <lineage>
        <taxon>Bacteria</taxon>
        <taxon>Bacillati</taxon>
        <taxon>Actinomycetota</taxon>
        <taxon>Actinomycetes</taxon>
        <taxon>Micrococcales</taxon>
        <taxon>Micrococcaceae</taxon>
        <taxon>Kocuria</taxon>
    </lineage>
</organism>
<name>M2YGC5_9MICC</name>
<dbReference type="Pfam" id="PF13279">
    <property type="entry name" value="4HBT_2"/>
    <property type="match status" value="1"/>
</dbReference>
<dbReference type="Gene3D" id="3.10.129.10">
    <property type="entry name" value="Hotdog Thioesterase"/>
    <property type="match status" value="1"/>
</dbReference>
<dbReference type="InterPro" id="IPR050563">
    <property type="entry name" value="4-hydroxybenzoyl-CoA_TE"/>
</dbReference>
<dbReference type="CDD" id="cd00586">
    <property type="entry name" value="4HBT"/>
    <property type="match status" value="1"/>
</dbReference>
<dbReference type="AlphaFoldDB" id="M2YGC5"/>
<evidence type="ECO:0000313" key="1">
    <source>
        <dbReference type="EMBL" id="EME37580.1"/>
    </source>
</evidence>
<dbReference type="InterPro" id="IPR029069">
    <property type="entry name" value="HotDog_dom_sf"/>
</dbReference>
<evidence type="ECO:0008006" key="3">
    <source>
        <dbReference type="Google" id="ProtNLM"/>
    </source>
</evidence>
<dbReference type="RefSeq" id="WP_006213705.1">
    <property type="nucleotide sequence ID" value="NZ_ANHZ02000003.1"/>
</dbReference>
<dbReference type="GO" id="GO:0047617">
    <property type="term" value="F:fatty acyl-CoA hydrolase activity"/>
    <property type="evidence" value="ECO:0007669"/>
    <property type="project" value="TreeGrafter"/>
</dbReference>
<accession>M2YGC5</accession>
<evidence type="ECO:0000313" key="2">
    <source>
        <dbReference type="Proteomes" id="UP000009877"/>
    </source>
</evidence>
<dbReference type="PANTHER" id="PTHR31793">
    <property type="entry name" value="4-HYDROXYBENZOYL-COA THIOESTERASE FAMILY MEMBER"/>
    <property type="match status" value="1"/>
</dbReference>
<keyword evidence="2" id="KW-1185">Reference proteome</keyword>
<dbReference type="PANTHER" id="PTHR31793:SF24">
    <property type="entry name" value="LONG-CHAIN ACYL-COA THIOESTERASE FADM"/>
    <property type="match status" value="1"/>
</dbReference>